<evidence type="ECO:0000313" key="2">
    <source>
        <dbReference type="EMBL" id="PJA41445.1"/>
    </source>
</evidence>
<evidence type="ECO:0000313" key="3">
    <source>
        <dbReference type="Proteomes" id="UP000230683"/>
    </source>
</evidence>
<dbReference type="InterPro" id="IPR036165">
    <property type="entry name" value="YefM-like_sf"/>
</dbReference>
<reference evidence="3" key="1">
    <citation type="submission" date="2017-09" db="EMBL/GenBank/DDBJ databases">
        <title>Depth-based differentiation of microbial function through sediment-hosted aquifers and enrichment of novel symbionts in the deep terrestrial subsurface.</title>
        <authorList>
            <person name="Probst A.J."/>
            <person name="Ladd B."/>
            <person name="Jarett J.K."/>
            <person name="Geller-Mcgrath D.E."/>
            <person name="Sieber C.M.K."/>
            <person name="Emerson J.B."/>
            <person name="Anantharaman K."/>
            <person name="Thomas B.C."/>
            <person name="Malmstrom R."/>
            <person name="Stieglmeier M."/>
            <person name="Klingl A."/>
            <person name="Woyke T."/>
            <person name="Ryan C.M."/>
            <person name="Banfield J.F."/>
        </authorList>
    </citation>
    <scope>NUCLEOTIDE SEQUENCE [LARGE SCALE GENOMIC DNA]</scope>
</reference>
<name>A0A2M7X5J4_UNCKA</name>
<dbReference type="EMBL" id="PFWY01000008">
    <property type="protein sequence ID" value="PJA41445.1"/>
    <property type="molecule type" value="Genomic_DNA"/>
</dbReference>
<dbReference type="Proteomes" id="UP000230683">
    <property type="component" value="Unassembled WGS sequence"/>
</dbReference>
<comment type="similarity">
    <text evidence="1">Belongs to the phD/YefM antitoxin family.</text>
</comment>
<evidence type="ECO:0000256" key="1">
    <source>
        <dbReference type="ARBA" id="ARBA00009981"/>
    </source>
</evidence>
<gene>
    <name evidence="2" type="ORF">CO178_00135</name>
</gene>
<proteinExistence type="inferred from homology"/>
<accession>A0A2M7X5J4</accession>
<dbReference type="AlphaFoldDB" id="A0A2M7X5J4"/>
<comment type="caution">
    <text evidence="2">The sequence shown here is derived from an EMBL/GenBank/DDBJ whole genome shotgun (WGS) entry which is preliminary data.</text>
</comment>
<sequence length="89" mass="10209">MNSTEVRKNFFTIIDSVVNDGVEVVVQNKNLPNNVRISIDKTRSVKNISNQNVLDELYGSLKSKIPYNPDETTLAHELYAKAFFDKYKK</sequence>
<protein>
    <recommendedName>
        <fullName evidence="4">Antitoxin</fullName>
    </recommendedName>
</protein>
<organism evidence="2 3">
    <name type="scientific">candidate division WWE3 bacterium CG_4_9_14_3_um_filter_34_6</name>
    <dbReference type="NCBI Taxonomy" id="1975079"/>
    <lineage>
        <taxon>Bacteria</taxon>
        <taxon>Katanobacteria</taxon>
    </lineage>
</organism>
<dbReference type="Gene3D" id="3.40.1620.10">
    <property type="entry name" value="YefM-like domain"/>
    <property type="match status" value="1"/>
</dbReference>
<dbReference type="SUPFAM" id="SSF143120">
    <property type="entry name" value="YefM-like"/>
    <property type="match status" value="1"/>
</dbReference>
<evidence type="ECO:0008006" key="4">
    <source>
        <dbReference type="Google" id="ProtNLM"/>
    </source>
</evidence>